<keyword evidence="3" id="KW-1185">Reference proteome</keyword>
<accession>A0A7D6Z8Q8</accession>
<dbReference type="Proteomes" id="UP000515512">
    <property type="component" value="Chromosome"/>
</dbReference>
<dbReference type="SUPFAM" id="SSF53474">
    <property type="entry name" value="alpha/beta-Hydrolases"/>
    <property type="match status" value="1"/>
</dbReference>
<dbReference type="InterPro" id="IPR029058">
    <property type="entry name" value="AB_hydrolase_fold"/>
</dbReference>
<keyword evidence="2" id="KW-0378">Hydrolase</keyword>
<feature type="domain" description="AB hydrolase-1" evidence="1">
    <location>
        <begin position="2"/>
        <end position="110"/>
    </location>
</feature>
<name>A0A7D6Z8Q8_9NOCA</name>
<evidence type="ECO:0000259" key="1">
    <source>
        <dbReference type="Pfam" id="PF00561"/>
    </source>
</evidence>
<dbReference type="KEGG" id="nhu:H0264_23075"/>
<protein>
    <submittedName>
        <fullName evidence="2">Alpha/beta hydrolase</fullName>
    </submittedName>
</protein>
<dbReference type="Gene3D" id="3.40.50.1820">
    <property type="entry name" value="alpha/beta hydrolase"/>
    <property type="match status" value="1"/>
</dbReference>
<organism evidence="2 3">
    <name type="scientific">Nocardia huaxiensis</name>
    <dbReference type="NCBI Taxonomy" id="2755382"/>
    <lineage>
        <taxon>Bacteria</taxon>
        <taxon>Bacillati</taxon>
        <taxon>Actinomycetota</taxon>
        <taxon>Actinomycetes</taxon>
        <taxon>Mycobacteriales</taxon>
        <taxon>Nocardiaceae</taxon>
        <taxon>Nocardia</taxon>
    </lineage>
</organism>
<dbReference type="AlphaFoldDB" id="A0A7D6Z8Q8"/>
<evidence type="ECO:0000313" key="2">
    <source>
        <dbReference type="EMBL" id="QLY34604.1"/>
    </source>
</evidence>
<proteinExistence type="predicted"/>
<reference evidence="2 3" key="1">
    <citation type="submission" date="2020-07" db="EMBL/GenBank/DDBJ databases">
        <authorList>
            <person name="Zhuang K."/>
            <person name="Ran Y."/>
        </authorList>
    </citation>
    <scope>NUCLEOTIDE SEQUENCE [LARGE SCALE GENOMIC DNA]</scope>
    <source>
        <strain evidence="2 3">WCH-YHL-001</strain>
    </source>
</reference>
<sequence>MLVHGGAGPTTTWRGLESLAARWTLLYVYRRGFGAGPLPPHGHQDFEVDADDLEVLCKEYRPHVVAHSYGVLGTLLATARVPECVRSLTLIEPPLYFLAPDDPDVARLQQVGDAVLTEGLATDPAILREFLTLSGAPAAGPGGASEAAVRRALGGRLPGEARPDLKIVRAAGIPALVASGGHHPALERICDRLAAELAAQRLLARGAGHFVPAAPGFAAALEEFLGTR</sequence>
<dbReference type="GO" id="GO:0016787">
    <property type="term" value="F:hydrolase activity"/>
    <property type="evidence" value="ECO:0007669"/>
    <property type="project" value="UniProtKB-KW"/>
</dbReference>
<gene>
    <name evidence="2" type="ORF">H0264_23075</name>
</gene>
<evidence type="ECO:0000313" key="3">
    <source>
        <dbReference type="Proteomes" id="UP000515512"/>
    </source>
</evidence>
<dbReference type="Pfam" id="PF00561">
    <property type="entry name" value="Abhydrolase_1"/>
    <property type="match status" value="1"/>
</dbReference>
<dbReference type="InterPro" id="IPR000073">
    <property type="entry name" value="AB_hydrolase_1"/>
</dbReference>
<dbReference type="EMBL" id="CP059399">
    <property type="protein sequence ID" value="QLY34604.1"/>
    <property type="molecule type" value="Genomic_DNA"/>
</dbReference>